<dbReference type="InParanoid" id="G0EH27"/>
<proteinExistence type="predicted"/>
<dbReference type="PANTHER" id="PTHR34237:SF4">
    <property type="entry name" value="PAREP1 FAMILY PROTEIN"/>
    <property type="match status" value="1"/>
</dbReference>
<dbReference type="AlphaFoldDB" id="G0EH27"/>
<dbReference type="KEGG" id="pfm:Pyrfu_0608"/>
<dbReference type="HOGENOM" id="CLU_115256_0_0_2"/>
<accession>G0EH27</accession>
<dbReference type="Pfam" id="PF05942">
    <property type="entry name" value="PaREP1"/>
    <property type="match status" value="1"/>
</dbReference>
<dbReference type="Gene3D" id="1.20.120.330">
    <property type="entry name" value="Nucleotidyltransferases domain 2"/>
    <property type="match status" value="1"/>
</dbReference>
<evidence type="ECO:0000313" key="2">
    <source>
        <dbReference type="Proteomes" id="UP000001037"/>
    </source>
</evidence>
<keyword evidence="2" id="KW-1185">Reference proteome</keyword>
<dbReference type="InterPro" id="IPR010268">
    <property type="entry name" value="PaREP1"/>
</dbReference>
<protein>
    <submittedName>
        <fullName evidence="1">PaREP1 family protein</fullName>
    </submittedName>
</protein>
<reference evidence="1 2" key="1">
    <citation type="journal article" date="2011" name="Stand. Genomic Sci.">
        <title>Complete genome sequence of the hyperthermophilic chemolithoautotroph Pyrolobus fumarii type strain (1A).</title>
        <authorList>
            <person name="Anderson I."/>
            <person name="Goker M."/>
            <person name="Nolan M."/>
            <person name="Lucas S."/>
            <person name="Hammon N."/>
            <person name="Deshpande S."/>
            <person name="Cheng J.F."/>
            <person name="Tapia R."/>
            <person name="Han C."/>
            <person name="Goodwin L."/>
            <person name="Pitluck S."/>
            <person name="Huntemann M."/>
            <person name="Liolios K."/>
            <person name="Ivanova N."/>
            <person name="Pagani I."/>
            <person name="Mavromatis K."/>
            <person name="Ovchinikova G."/>
            <person name="Pati A."/>
            <person name="Chen A."/>
            <person name="Palaniappan K."/>
            <person name="Land M."/>
            <person name="Hauser L."/>
            <person name="Brambilla E.M."/>
            <person name="Huber H."/>
            <person name="Yasawong M."/>
            <person name="Rohde M."/>
            <person name="Spring S."/>
            <person name="Abt B."/>
            <person name="Sikorski J."/>
            <person name="Wirth R."/>
            <person name="Detter J.C."/>
            <person name="Woyke T."/>
            <person name="Bristow J."/>
            <person name="Eisen J.A."/>
            <person name="Markowitz V."/>
            <person name="Hugenholtz P."/>
            <person name="Kyrpides N.C."/>
            <person name="Klenk H.P."/>
            <person name="Lapidus A."/>
        </authorList>
    </citation>
    <scope>NUCLEOTIDE SEQUENCE [LARGE SCALE GENOMIC DNA]</scope>
    <source>
        <strain evidence="2">DSM 11204 / 1A</strain>
    </source>
</reference>
<dbReference type="Proteomes" id="UP000001037">
    <property type="component" value="Chromosome"/>
</dbReference>
<sequence>MSVTISIPRRLYEEARKKGLDIESRIVELLARELGLDPEVEASLHLELAEKYLLEAKKLIEEGDAVQASEKLYKVAEECIKSMAEALGLEESREAQRRGRWTLGLLDNAAGRLAEIVDRRVYDDWDHAYFLHVEGFHEAGLGIEQVKKRAKYVEELLEIAKRVVGGKR</sequence>
<name>G0EH27_PYRF1</name>
<dbReference type="PANTHER" id="PTHR34237">
    <property type="entry name" value="PAREP8-RELATED"/>
    <property type="match status" value="1"/>
</dbReference>
<dbReference type="STRING" id="694429.Pyrfu_0608"/>
<dbReference type="eggNOG" id="arCOG03721">
    <property type="taxonomic scope" value="Archaea"/>
</dbReference>
<gene>
    <name evidence="1" type="ordered locus">Pyrfu_0608</name>
</gene>
<evidence type="ECO:0000313" key="1">
    <source>
        <dbReference type="EMBL" id="AEM38477.1"/>
    </source>
</evidence>
<dbReference type="EMBL" id="CP002838">
    <property type="protein sequence ID" value="AEM38477.1"/>
    <property type="molecule type" value="Genomic_DNA"/>
</dbReference>
<dbReference type="OrthoDB" id="39997at2157"/>
<dbReference type="GeneID" id="11139070"/>
<organism evidence="1 2">
    <name type="scientific">Pyrolobus fumarii (strain DSM 11204 / 1A)</name>
    <dbReference type="NCBI Taxonomy" id="694429"/>
    <lineage>
        <taxon>Archaea</taxon>
        <taxon>Thermoproteota</taxon>
        <taxon>Thermoprotei</taxon>
        <taxon>Desulfurococcales</taxon>
        <taxon>Pyrodictiaceae</taxon>
        <taxon>Pyrolobus</taxon>
    </lineage>
</organism>
<dbReference type="RefSeq" id="WP_014026154.1">
    <property type="nucleotide sequence ID" value="NC_015931.1"/>
</dbReference>